<evidence type="ECO:0000313" key="2">
    <source>
        <dbReference type="EMBL" id="UYM16759.1"/>
    </source>
</evidence>
<feature type="chain" id="PRO_5045425948" evidence="1">
    <location>
        <begin position="20"/>
        <end position="123"/>
    </location>
</feature>
<proteinExistence type="predicted"/>
<organism evidence="2 3">
    <name type="scientific">Endozoicomonas euniceicola</name>
    <dbReference type="NCBI Taxonomy" id="1234143"/>
    <lineage>
        <taxon>Bacteria</taxon>
        <taxon>Pseudomonadati</taxon>
        <taxon>Pseudomonadota</taxon>
        <taxon>Gammaproteobacteria</taxon>
        <taxon>Oceanospirillales</taxon>
        <taxon>Endozoicomonadaceae</taxon>
        <taxon>Endozoicomonas</taxon>
    </lineage>
</organism>
<keyword evidence="1" id="KW-0732">Signal</keyword>
<gene>
    <name evidence="2" type="ORF">NX720_02150</name>
</gene>
<dbReference type="Proteomes" id="UP001163255">
    <property type="component" value="Chromosome"/>
</dbReference>
<dbReference type="RefSeq" id="WP_262599097.1">
    <property type="nucleotide sequence ID" value="NZ_CP103300.1"/>
</dbReference>
<feature type="signal peptide" evidence="1">
    <location>
        <begin position="1"/>
        <end position="19"/>
    </location>
</feature>
<reference evidence="2" key="1">
    <citation type="submission" date="2022-10" db="EMBL/GenBank/DDBJ databases">
        <title>Completed Genome Sequence of two octocoral isolated bacterium, Endozoicomonas euniceicola EF212T and Endozoicomonas gorgoniicola PS125T.</title>
        <authorList>
            <person name="Chiou Y.-J."/>
            <person name="Chen Y.-H."/>
        </authorList>
    </citation>
    <scope>NUCLEOTIDE SEQUENCE</scope>
    <source>
        <strain evidence="2">EF212</strain>
    </source>
</reference>
<accession>A0ABY6GXT1</accession>
<protein>
    <submittedName>
        <fullName evidence="2">Uncharacterized protein</fullName>
    </submittedName>
</protein>
<evidence type="ECO:0000256" key="1">
    <source>
        <dbReference type="SAM" id="SignalP"/>
    </source>
</evidence>
<name>A0ABY6GXT1_9GAMM</name>
<keyword evidence="3" id="KW-1185">Reference proteome</keyword>
<sequence>MAKKLVLLCLLSICPLAKSYQYNLVFFDTRPEVLDHVPAKIFYLNGQWYFSSPYDLYRVWYFYFTGNRRTPHAMVVALLDSHNRPYIIYADIQSTTAEAEAGSNSTFAGGNMGCFSVPLPLLR</sequence>
<dbReference type="EMBL" id="CP103300">
    <property type="protein sequence ID" value="UYM16759.1"/>
    <property type="molecule type" value="Genomic_DNA"/>
</dbReference>
<evidence type="ECO:0000313" key="3">
    <source>
        <dbReference type="Proteomes" id="UP001163255"/>
    </source>
</evidence>